<keyword evidence="5" id="KW-0406">Ion transport</keyword>
<dbReference type="RefSeq" id="XP_021858245.2">
    <property type="nucleotide sequence ID" value="XM_022002553.2"/>
</dbReference>
<keyword evidence="2" id="KW-0813">Transport</keyword>
<keyword evidence="4 11" id="KW-1133">Transmembrane helix</keyword>
<evidence type="ECO:0000256" key="5">
    <source>
        <dbReference type="ARBA" id="ARBA00023065"/>
    </source>
</evidence>
<keyword evidence="7" id="KW-0675">Receptor</keyword>
<keyword evidence="8" id="KW-0325">Glycoprotein</keyword>
<feature type="chain" id="PRO_5045390174" evidence="12">
    <location>
        <begin position="27"/>
        <end position="428"/>
    </location>
</feature>
<evidence type="ECO:0000259" key="13">
    <source>
        <dbReference type="SMART" id="SM00079"/>
    </source>
</evidence>
<dbReference type="InterPro" id="IPR001638">
    <property type="entry name" value="Solute-binding_3/MltF_N"/>
</dbReference>
<sequence length="428" mass="48110">MKKYFNSLLILLFAISFIAYPVHVIGQNSTNQTTTLPKELRFLVPVRELNEFVKIIDLSNGQKNFSGFSIDVFNAAAEFAIPSIRYKFFTFSKEDGTMNGTFDDMLRAVNNKEYDGAIAETTILHYRMQMVDFTMPYLDSEIGMLVRVQASKPRESALLTPATIVISTLIGILGIGVFLAVVFWIRIFCQYNRKKLPLRPAEPIMGSIMYTRLAIILVLMVSLLTISSYMPRQTSSLSLPTQRQVSDIKTLDDLKRKGSKVGYRQGAFVKNLLVSKGGLSESQLVELDSEVEMLDKLQKGTEEGGVDALIAGTHHLKLFQENHCDDFVLVPNFRLKSTGLGFAFPKNQSPRLVDKFSEAIVRLIDNGEIKTIQDRTIGDLDNKCPEKTTEAIGSTFQERVSLWLPIASAIFVVVLVVILLYFYLTVRD</sequence>
<feature type="transmembrane region" description="Helical" evidence="11">
    <location>
        <begin position="164"/>
        <end position="189"/>
    </location>
</feature>
<evidence type="ECO:0000313" key="14">
    <source>
        <dbReference type="Proteomes" id="UP000813463"/>
    </source>
</evidence>
<dbReference type="InterPro" id="IPR015683">
    <property type="entry name" value="Ionotropic_Glu_rcpt"/>
</dbReference>
<proteinExistence type="predicted"/>
<evidence type="ECO:0000256" key="11">
    <source>
        <dbReference type="SAM" id="Phobius"/>
    </source>
</evidence>
<dbReference type="KEGG" id="soe:110797438"/>
<keyword evidence="12" id="KW-0732">Signal</keyword>
<reference evidence="14" key="1">
    <citation type="journal article" date="2021" name="Nat. Commun.">
        <title>Genomic analyses provide insights into spinach domestication and the genetic basis of agronomic traits.</title>
        <authorList>
            <person name="Cai X."/>
            <person name="Sun X."/>
            <person name="Xu C."/>
            <person name="Sun H."/>
            <person name="Wang X."/>
            <person name="Ge C."/>
            <person name="Zhang Z."/>
            <person name="Wang Q."/>
            <person name="Fei Z."/>
            <person name="Jiao C."/>
            <person name="Wang Q."/>
        </authorList>
    </citation>
    <scope>NUCLEOTIDE SEQUENCE [LARGE SCALE GENOMIC DNA]</scope>
    <source>
        <strain evidence="14">cv. Varoflay</strain>
    </source>
</reference>
<evidence type="ECO:0000313" key="15">
    <source>
        <dbReference type="RefSeq" id="XP_021858245.2"/>
    </source>
</evidence>
<dbReference type="SUPFAM" id="SSF53850">
    <property type="entry name" value="Periplasmic binding protein-like II"/>
    <property type="match status" value="1"/>
</dbReference>
<evidence type="ECO:0000256" key="4">
    <source>
        <dbReference type="ARBA" id="ARBA00022989"/>
    </source>
</evidence>
<evidence type="ECO:0000256" key="8">
    <source>
        <dbReference type="ARBA" id="ARBA00023180"/>
    </source>
</evidence>
<dbReference type="Pfam" id="PF00497">
    <property type="entry name" value="SBP_bac_3"/>
    <property type="match status" value="1"/>
</dbReference>
<evidence type="ECO:0000256" key="1">
    <source>
        <dbReference type="ARBA" id="ARBA00004141"/>
    </source>
</evidence>
<evidence type="ECO:0000256" key="12">
    <source>
        <dbReference type="SAM" id="SignalP"/>
    </source>
</evidence>
<dbReference type="AlphaFoldDB" id="A0A9R0J1E1"/>
<keyword evidence="6 11" id="KW-0472">Membrane</keyword>
<dbReference type="InterPro" id="IPR001320">
    <property type="entry name" value="Iontro_rcpt_C"/>
</dbReference>
<feature type="transmembrane region" description="Helical" evidence="11">
    <location>
        <begin position="402"/>
        <end position="424"/>
    </location>
</feature>
<evidence type="ECO:0000256" key="2">
    <source>
        <dbReference type="ARBA" id="ARBA00022448"/>
    </source>
</evidence>
<keyword evidence="3 11" id="KW-0812">Transmembrane</keyword>
<evidence type="ECO:0000256" key="6">
    <source>
        <dbReference type="ARBA" id="ARBA00023136"/>
    </source>
</evidence>
<dbReference type="GO" id="GO:0015276">
    <property type="term" value="F:ligand-gated monoatomic ion channel activity"/>
    <property type="evidence" value="ECO:0007669"/>
    <property type="project" value="InterPro"/>
</dbReference>
<dbReference type="SMART" id="SM00079">
    <property type="entry name" value="PBPe"/>
    <property type="match status" value="1"/>
</dbReference>
<feature type="transmembrane region" description="Helical" evidence="11">
    <location>
        <begin position="210"/>
        <end position="230"/>
    </location>
</feature>
<organism evidence="14 15">
    <name type="scientific">Spinacia oleracea</name>
    <name type="common">Spinach</name>
    <dbReference type="NCBI Taxonomy" id="3562"/>
    <lineage>
        <taxon>Eukaryota</taxon>
        <taxon>Viridiplantae</taxon>
        <taxon>Streptophyta</taxon>
        <taxon>Embryophyta</taxon>
        <taxon>Tracheophyta</taxon>
        <taxon>Spermatophyta</taxon>
        <taxon>Magnoliopsida</taxon>
        <taxon>eudicotyledons</taxon>
        <taxon>Gunneridae</taxon>
        <taxon>Pentapetalae</taxon>
        <taxon>Caryophyllales</taxon>
        <taxon>Chenopodiaceae</taxon>
        <taxon>Chenopodioideae</taxon>
        <taxon>Anserineae</taxon>
        <taxon>Spinacia</taxon>
    </lineage>
</organism>
<evidence type="ECO:0000256" key="3">
    <source>
        <dbReference type="ARBA" id="ARBA00022692"/>
    </source>
</evidence>
<comment type="subcellular location">
    <subcellularLocation>
        <location evidence="1">Membrane</location>
        <topology evidence="1">Multi-pass membrane protein</topology>
    </subcellularLocation>
</comment>
<gene>
    <name evidence="15" type="primary">LOC110797438</name>
</gene>
<feature type="domain" description="Ionotropic glutamate receptor C-terminal" evidence="13">
    <location>
        <begin position="41"/>
        <end position="379"/>
    </location>
</feature>
<dbReference type="PANTHER" id="PTHR18966">
    <property type="entry name" value="IONOTROPIC GLUTAMATE RECEPTOR"/>
    <property type="match status" value="1"/>
</dbReference>
<dbReference type="GeneID" id="110797438"/>
<evidence type="ECO:0000256" key="7">
    <source>
        <dbReference type="ARBA" id="ARBA00023170"/>
    </source>
</evidence>
<protein>
    <submittedName>
        <fullName evidence="15">Glutamate receptor 2.6-like isoform X1</fullName>
    </submittedName>
</protein>
<evidence type="ECO:0000256" key="10">
    <source>
        <dbReference type="ARBA" id="ARBA00023303"/>
    </source>
</evidence>
<dbReference type="Proteomes" id="UP000813463">
    <property type="component" value="Chromosome 3"/>
</dbReference>
<dbReference type="GO" id="GO:0016020">
    <property type="term" value="C:membrane"/>
    <property type="evidence" value="ECO:0007669"/>
    <property type="project" value="UniProtKB-SubCell"/>
</dbReference>
<keyword evidence="10" id="KW-0407">Ion channel</keyword>
<accession>A0A9R0J1E1</accession>
<keyword evidence="14" id="KW-1185">Reference proteome</keyword>
<keyword evidence="9" id="KW-1071">Ligand-gated ion channel</keyword>
<name>A0A9R0J1E1_SPIOL</name>
<feature type="signal peptide" evidence="12">
    <location>
        <begin position="1"/>
        <end position="26"/>
    </location>
</feature>
<evidence type="ECO:0000256" key="9">
    <source>
        <dbReference type="ARBA" id="ARBA00023286"/>
    </source>
</evidence>
<reference evidence="15" key="2">
    <citation type="submission" date="2025-08" db="UniProtKB">
        <authorList>
            <consortium name="RefSeq"/>
        </authorList>
    </citation>
    <scope>IDENTIFICATION</scope>
    <source>
        <tissue evidence="15">Leaf</tissue>
    </source>
</reference>
<dbReference type="Gene3D" id="3.40.190.10">
    <property type="entry name" value="Periplasmic binding protein-like II"/>
    <property type="match status" value="3"/>
</dbReference>